<sequence length="224" mass="26463">DLASSPPRNYVDPWDLENYAYIRRHLAEEDPVVSLSTNGVDSANSDFFYVPWRKQRTIMPQDVMAGVEEEDFYNERFDRSAPVRPCCHQKMRRHSSMVPYMQYEDQRVQRTPFHQSMFGANPNASIQVPKSRHVSICQKEPQLIYVYQTPKMTRRNKPHIQEYRHVISSSDDYSGSEDSLTMYDELVNERHFNQPQRFGLNTFGHLKIDYSCNWSNLDRYIGHS</sequence>
<dbReference type="EMBL" id="GEDC01008488">
    <property type="protein sequence ID" value="JAS28810.1"/>
    <property type="molecule type" value="Transcribed_RNA"/>
</dbReference>
<feature type="non-terminal residue" evidence="1">
    <location>
        <position position="1"/>
    </location>
</feature>
<proteinExistence type="predicted"/>
<reference evidence="1" key="1">
    <citation type="submission" date="2015-12" db="EMBL/GenBank/DDBJ databases">
        <title>De novo transcriptome assembly of four potential Pierce s Disease insect vectors from Arizona vineyards.</title>
        <authorList>
            <person name="Tassone E.E."/>
        </authorList>
    </citation>
    <scope>NUCLEOTIDE SEQUENCE</scope>
</reference>
<accession>A0A1B6DT12</accession>
<gene>
    <name evidence="1" type="ORF">g.3396</name>
</gene>
<organism evidence="1">
    <name type="scientific">Clastoptera arizonana</name>
    <name type="common">Arizona spittle bug</name>
    <dbReference type="NCBI Taxonomy" id="38151"/>
    <lineage>
        <taxon>Eukaryota</taxon>
        <taxon>Metazoa</taxon>
        <taxon>Ecdysozoa</taxon>
        <taxon>Arthropoda</taxon>
        <taxon>Hexapoda</taxon>
        <taxon>Insecta</taxon>
        <taxon>Pterygota</taxon>
        <taxon>Neoptera</taxon>
        <taxon>Paraneoptera</taxon>
        <taxon>Hemiptera</taxon>
        <taxon>Auchenorrhyncha</taxon>
        <taxon>Cercopoidea</taxon>
        <taxon>Clastopteridae</taxon>
        <taxon>Clastoptera</taxon>
    </lineage>
</organism>
<evidence type="ECO:0000313" key="1">
    <source>
        <dbReference type="EMBL" id="JAS28810.1"/>
    </source>
</evidence>
<protein>
    <submittedName>
        <fullName evidence="1">Uncharacterized protein</fullName>
    </submittedName>
</protein>
<name>A0A1B6DT12_9HEMI</name>
<dbReference type="AlphaFoldDB" id="A0A1B6DT12"/>